<proteinExistence type="predicted"/>
<protein>
    <submittedName>
        <fullName evidence="1">Uncharacterized protein</fullName>
    </submittedName>
</protein>
<name>A0ABD3QJU8_9STRA</name>
<keyword evidence="2" id="KW-1185">Reference proteome</keyword>
<accession>A0ABD3QJU8</accession>
<evidence type="ECO:0000313" key="2">
    <source>
        <dbReference type="Proteomes" id="UP001516023"/>
    </source>
</evidence>
<comment type="caution">
    <text evidence="1">The sequence shown here is derived from an EMBL/GenBank/DDBJ whole genome shotgun (WGS) entry which is preliminary data.</text>
</comment>
<organism evidence="1 2">
    <name type="scientific">Cyclotella cryptica</name>
    <dbReference type="NCBI Taxonomy" id="29204"/>
    <lineage>
        <taxon>Eukaryota</taxon>
        <taxon>Sar</taxon>
        <taxon>Stramenopiles</taxon>
        <taxon>Ochrophyta</taxon>
        <taxon>Bacillariophyta</taxon>
        <taxon>Coscinodiscophyceae</taxon>
        <taxon>Thalassiosirophycidae</taxon>
        <taxon>Stephanodiscales</taxon>
        <taxon>Stephanodiscaceae</taxon>
        <taxon>Cyclotella</taxon>
    </lineage>
</organism>
<sequence>MPCCSVVEKNLLNESREGGATCVLLEAPARWGGLNRRMTILESNRVLDVDSERYYTYIL</sequence>
<dbReference type="EMBL" id="JABMIG020000031">
    <property type="protein sequence ID" value="KAL3800665.1"/>
    <property type="molecule type" value="Genomic_DNA"/>
</dbReference>
<reference evidence="1 2" key="1">
    <citation type="journal article" date="2020" name="G3 (Bethesda)">
        <title>Improved Reference Genome for Cyclotella cryptica CCMP332, a Model for Cell Wall Morphogenesis, Salinity Adaptation, and Lipid Production in Diatoms (Bacillariophyta).</title>
        <authorList>
            <person name="Roberts W.R."/>
            <person name="Downey K.M."/>
            <person name="Ruck E.C."/>
            <person name="Traller J.C."/>
            <person name="Alverson A.J."/>
        </authorList>
    </citation>
    <scope>NUCLEOTIDE SEQUENCE [LARGE SCALE GENOMIC DNA]</scope>
    <source>
        <strain evidence="1 2">CCMP332</strain>
    </source>
</reference>
<evidence type="ECO:0000313" key="1">
    <source>
        <dbReference type="EMBL" id="KAL3800665.1"/>
    </source>
</evidence>
<dbReference type="Proteomes" id="UP001516023">
    <property type="component" value="Unassembled WGS sequence"/>
</dbReference>
<dbReference type="AlphaFoldDB" id="A0ABD3QJU8"/>
<gene>
    <name evidence="1" type="ORF">HJC23_006127</name>
</gene>